<reference evidence="1" key="1">
    <citation type="journal article" date="2020" name="Stud. Mycol.">
        <title>101 Dothideomycetes genomes: a test case for predicting lifestyles and emergence of pathogens.</title>
        <authorList>
            <person name="Haridas S."/>
            <person name="Albert R."/>
            <person name="Binder M."/>
            <person name="Bloem J."/>
            <person name="Labutti K."/>
            <person name="Salamov A."/>
            <person name="Andreopoulos B."/>
            <person name="Baker S."/>
            <person name="Barry K."/>
            <person name="Bills G."/>
            <person name="Bluhm B."/>
            <person name="Cannon C."/>
            <person name="Castanera R."/>
            <person name="Culley D."/>
            <person name="Daum C."/>
            <person name="Ezra D."/>
            <person name="Gonzalez J."/>
            <person name="Henrissat B."/>
            <person name="Kuo A."/>
            <person name="Liang C."/>
            <person name="Lipzen A."/>
            <person name="Lutzoni F."/>
            <person name="Magnuson J."/>
            <person name="Mondo S."/>
            <person name="Nolan M."/>
            <person name="Ohm R."/>
            <person name="Pangilinan J."/>
            <person name="Park H.-J."/>
            <person name="Ramirez L."/>
            <person name="Alfaro M."/>
            <person name="Sun H."/>
            <person name="Tritt A."/>
            <person name="Yoshinaga Y."/>
            <person name="Zwiers L.-H."/>
            <person name="Turgeon B."/>
            <person name="Goodwin S."/>
            <person name="Spatafora J."/>
            <person name="Crous P."/>
            <person name="Grigoriev I."/>
        </authorList>
    </citation>
    <scope>NUCLEOTIDE SEQUENCE</scope>
    <source>
        <strain evidence="1">CBS 525.71</strain>
    </source>
</reference>
<dbReference type="Proteomes" id="UP000799754">
    <property type="component" value="Unassembled WGS sequence"/>
</dbReference>
<gene>
    <name evidence="1" type="ORF">BU25DRAFT_410846</name>
</gene>
<keyword evidence="2" id="KW-1185">Reference proteome</keyword>
<evidence type="ECO:0000313" key="1">
    <source>
        <dbReference type="EMBL" id="KAF2627708.1"/>
    </source>
</evidence>
<sequence length="354" mass="41573">MSDTTVEQWIYNLTRQYSFPIRPWDFDPSDPYAKAIDTFQSFTSRIVAALRHDDVRSWSLVQDGKLNKIYDDLPCFNTCTEYMKFRGWVKDATFKHPQRRTPKQHQWLCIVDLQESEPTYDIEATVIQAADYLSTWKKRAYAIENLMIDWPTQYFFRSKHAIKDAEEDGTDFGDSCWICANDFDADLHLPQRGPCGHYQCRRCFQKALEHAAAEYTCAFCRACLICGTNSCKNHIIPREEAPPHPLNDLLRWEHFVCPVGRCTAIEPLCGFSPKRYWSLREQSRKNRVRLTKIYWYLKQDLTPEHRAHVGEELDHLYNGILKAQVEQAWALQMEDEETERRATLREAVPLLETS</sequence>
<dbReference type="EMBL" id="MU006716">
    <property type="protein sequence ID" value="KAF2627708.1"/>
    <property type="molecule type" value="Genomic_DNA"/>
</dbReference>
<comment type="caution">
    <text evidence="1">The sequence shown here is derived from an EMBL/GenBank/DDBJ whole genome shotgun (WGS) entry which is preliminary data.</text>
</comment>
<organism evidence="1 2">
    <name type="scientific">Macroventuria anomochaeta</name>
    <dbReference type="NCBI Taxonomy" id="301207"/>
    <lineage>
        <taxon>Eukaryota</taxon>
        <taxon>Fungi</taxon>
        <taxon>Dikarya</taxon>
        <taxon>Ascomycota</taxon>
        <taxon>Pezizomycotina</taxon>
        <taxon>Dothideomycetes</taxon>
        <taxon>Pleosporomycetidae</taxon>
        <taxon>Pleosporales</taxon>
        <taxon>Pleosporineae</taxon>
        <taxon>Didymellaceae</taxon>
        <taxon>Macroventuria</taxon>
    </lineage>
</organism>
<proteinExistence type="predicted"/>
<evidence type="ECO:0000313" key="2">
    <source>
        <dbReference type="Proteomes" id="UP000799754"/>
    </source>
</evidence>
<name>A0ACB6S100_9PLEO</name>
<accession>A0ACB6S100</accession>
<protein>
    <submittedName>
        <fullName evidence="1">Uncharacterized protein</fullName>
    </submittedName>
</protein>